<keyword evidence="2" id="KW-1185">Reference proteome</keyword>
<sequence>MDTAEKIIEELRLLPQDRQQEVLDFAHFLRERLENEQQKNFMAAQQTSLANDWDSTEDEVWNDA</sequence>
<dbReference type="RefSeq" id="WP_161432797.1">
    <property type="nucleotide sequence ID" value="NZ_WUTT01000001.1"/>
</dbReference>
<proteinExistence type="predicted"/>
<dbReference type="EMBL" id="WUTT01000001">
    <property type="protein sequence ID" value="NAW35635.1"/>
    <property type="molecule type" value="Genomic_DNA"/>
</dbReference>
<gene>
    <name evidence="1" type="ORF">GRB96_14585</name>
</gene>
<comment type="caution">
    <text evidence="1">The sequence shown here is derived from an EMBL/GenBank/DDBJ whole genome shotgun (WGS) entry which is preliminary data.</text>
</comment>
<name>A0A7X4W750_9GAMM</name>
<evidence type="ECO:0000313" key="1">
    <source>
        <dbReference type="EMBL" id="NAW35635.1"/>
    </source>
</evidence>
<protein>
    <submittedName>
        <fullName evidence="1">DUF2281 domain-containing protein</fullName>
    </submittedName>
</protein>
<dbReference type="Proteomes" id="UP000487929">
    <property type="component" value="Unassembled WGS sequence"/>
</dbReference>
<evidence type="ECO:0000313" key="2">
    <source>
        <dbReference type="Proteomes" id="UP000487929"/>
    </source>
</evidence>
<accession>A0A7X4W750</accession>
<organism evidence="1 2">
    <name type="scientific">Halomonas alimentaria</name>
    <dbReference type="NCBI Taxonomy" id="147248"/>
    <lineage>
        <taxon>Bacteria</taxon>
        <taxon>Pseudomonadati</taxon>
        <taxon>Pseudomonadota</taxon>
        <taxon>Gammaproteobacteria</taxon>
        <taxon>Oceanospirillales</taxon>
        <taxon>Halomonadaceae</taxon>
        <taxon>Halomonas</taxon>
    </lineage>
</organism>
<reference evidence="1 2" key="1">
    <citation type="submission" date="2019-12" db="EMBL/GenBank/DDBJ databases">
        <title>Draft genome sequencing of Halomonas alimentaria DSM 15356.</title>
        <authorList>
            <person name="Pandiyan K."/>
            <person name="Kushwaha P."/>
            <person name="Gowdham M."/>
            <person name="Chakdar H."/>
            <person name="Singh A."/>
            <person name="Kumar M."/>
            <person name="Saxena A.K."/>
        </authorList>
    </citation>
    <scope>NUCLEOTIDE SEQUENCE [LARGE SCALE GENOMIC DNA]</scope>
    <source>
        <strain evidence="1 2">DSM 15356</strain>
    </source>
</reference>
<dbReference type="OrthoDB" id="8451054at2"/>
<dbReference type="AlphaFoldDB" id="A0A7X4W750"/>